<evidence type="ECO:0000256" key="7">
    <source>
        <dbReference type="ARBA" id="ARBA00022723"/>
    </source>
</evidence>
<feature type="domain" description="Peptidase S53" evidence="19">
    <location>
        <begin position="227"/>
        <end position="636"/>
    </location>
</feature>
<feature type="active site" description="Charge relay system" evidence="15">
    <location>
        <position position="552"/>
    </location>
</feature>
<evidence type="ECO:0000256" key="17">
    <source>
        <dbReference type="SAM" id="SignalP"/>
    </source>
</evidence>
<feature type="binding site" evidence="15">
    <location>
        <position position="616"/>
    </location>
    <ligand>
        <name>Ca(2+)</name>
        <dbReference type="ChEBI" id="CHEBI:29108"/>
    </ligand>
</feature>
<organism evidence="20 21">
    <name type="scientific">Trametes cubensis</name>
    <dbReference type="NCBI Taxonomy" id="1111947"/>
    <lineage>
        <taxon>Eukaryota</taxon>
        <taxon>Fungi</taxon>
        <taxon>Dikarya</taxon>
        <taxon>Basidiomycota</taxon>
        <taxon>Agaricomycotina</taxon>
        <taxon>Agaricomycetes</taxon>
        <taxon>Polyporales</taxon>
        <taxon>Polyporaceae</taxon>
        <taxon>Trametes</taxon>
    </lineage>
</organism>
<keyword evidence="12" id="KW-0843">Virulence</keyword>
<comment type="subcellular location">
    <subcellularLocation>
        <location evidence="3">Secreted</location>
        <location evidence="3">Extracellular space</location>
    </subcellularLocation>
</comment>
<evidence type="ECO:0000256" key="1">
    <source>
        <dbReference type="ARBA" id="ARBA00001910"/>
    </source>
</evidence>
<dbReference type="InterPro" id="IPR036852">
    <property type="entry name" value="Peptidase_S8/S53_dom_sf"/>
</dbReference>
<evidence type="ECO:0000256" key="10">
    <source>
        <dbReference type="ARBA" id="ARBA00022825"/>
    </source>
</evidence>
<evidence type="ECO:0000256" key="6">
    <source>
        <dbReference type="ARBA" id="ARBA00022670"/>
    </source>
</evidence>
<comment type="caution">
    <text evidence="20">The sequence shown here is derived from an EMBL/GenBank/DDBJ whole genome shotgun (WGS) entry which is preliminary data.</text>
</comment>
<dbReference type="InterPro" id="IPR001623">
    <property type="entry name" value="DnaJ_domain"/>
</dbReference>
<comment type="cofactor">
    <cofactor evidence="15">
        <name>Ca(2+)</name>
        <dbReference type="ChEBI" id="CHEBI:29108"/>
    </cofactor>
    <text evidence="15">Binds 1 Ca(2+) ion per subunit.</text>
</comment>
<dbReference type="Pfam" id="PF00226">
    <property type="entry name" value="DnaJ"/>
    <property type="match status" value="1"/>
</dbReference>
<feature type="region of interest" description="Disordered" evidence="16">
    <location>
        <begin position="641"/>
        <end position="698"/>
    </location>
</feature>
<evidence type="ECO:0000259" key="19">
    <source>
        <dbReference type="PROSITE" id="PS51695"/>
    </source>
</evidence>
<dbReference type="PROSITE" id="PS51695">
    <property type="entry name" value="SEDOLISIN"/>
    <property type="match status" value="1"/>
</dbReference>
<evidence type="ECO:0000256" key="11">
    <source>
        <dbReference type="ARBA" id="ARBA00022837"/>
    </source>
</evidence>
<dbReference type="EMBL" id="JAPEVG010000295">
    <property type="protein sequence ID" value="KAJ8469340.1"/>
    <property type="molecule type" value="Genomic_DNA"/>
</dbReference>
<keyword evidence="10 15" id="KW-0720">Serine protease</keyword>
<feature type="binding site" evidence="15">
    <location>
        <position position="595"/>
    </location>
    <ligand>
        <name>Ca(2+)</name>
        <dbReference type="ChEBI" id="CHEBI:29108"/>
    </ligand>
</feature>
<keyword evidence="7 15" id="KW-0479">Metal-binding</keyword>
<evidence type="ECO:0000256" key="8">
    <source>
        <dbReference type="ARBA" id="ARBA00022729"/>
    </source>
</evidence>
<evidence type="ECO:0000259" key="18">
    <source>
        <dbReference type="PROSITE" id="PS50076"/>
    </source>
</evidence>
<reference evidence="20" key="1">
    <citation type="submission" date="2022-11" db="EMBL/GenBank/DDBJ databases">
        <title>Genome Sequence of Cubamyces cubensis.</title>
        <authorList>
            <person name="Buettner E."/>
        </authorList>
    </citation>
    <scope>NUCLEOTIDE SEQUENCE</scope>
    <source>
        <strain evidence="20">MPL-01</strain>
    </source>
</reference>
<dbReference type="Gene3D" id="1.10.287.110">
    <property type="entry name" value="DnaJ domain"/>
    <property type="match status" value="1"/>
</dbReference>
<protein>
    <recommendedName>
        <fullName evidence="4">tripeptidyl-peptidase II</fullName>
        <ecNumber evidence="4">3.4.14.10</ecNumber>
    </recommendedName>
</protein>
<dbReference type="GO" id="GO:0004252">
    <property type="term" value="F:serine-type endopeptidase activity"/>
    <property type="evidence" value="ECO:0007669"/>
    <property type="project" value="UniProtKB-UniRule"/>
</dbReference>
<feature type="binding site" evidence="15">
    <location>
        <position position="614"/>
    </location>
    <ligand>
        <name>Ca(2+)</name>
        <dbReference type="ChEBI" id="CHEBI:29108"/>
    </ligand>
</feature>
<dbReference type="InterPro" id="IPR050819">
    <property type="entry name" value="Tripeptidyl-peptidase_I"/>
</dbReference>
<dbReference type="CDD" id="cd11377">
    <property type="entry name" value="Pro-peptidase_S53"/>
    <property type="match status" value="1"/>
</dbReference>
<dbReference type="InterPro" id="IPR015366">
    <property type="entry name" value="S53_propep"/>
</dbReference>
<dbReference type="GO" id="GO:0006508">
    <property type="term" value="P:proteolysis"/>
    <property type="evidence" value="ECO:0007669"/>
    <property type="project" value="UniProtKB-KW"/>
</dbReference>
<feature type="domain" description="J" evidence="18">
    <location>
        <begin position="710"/>
        <end position="777"/>
    </location>
</feature>
<evidence type="ECO:0000256" key="9">
    <source>
        <dbReference type="ARBA" id="ARBA00022801"/>
    </source>
</evidence>
<dbReference type="CDD" id="cd04056">
    <property type="entry name" value="Peptidases_S53"/>
    <property type="match status" value="1"/>
</dbReference>
<dbReference type="GO" id="GO:0046872">
    <property type="term" value="F:metal ion binding"/>
    <property type="evidence" value="ECO:0007669"/>
    <property type="project" value="UniProtKB-UniRule"/>
</dbReference>
<dbReference type="SUPFAM" id="SSF46565">
    <property type="entry name" value="Chaperone J-domain"/>
    <property type="match status" value="1"/>
</dbReference>
<evidence type="ECO:0000256" key="13">
    <source>
        <dbReference type="ARBA" id="ARBA00023145"/>
    </source>
</evidence>
<keyword evidence="11 15" id="KW-0106">Calcium</keyword>
<dbReference type="Proteomes" id="UP001215151">
    <property type="component" value="Unassembled WGS sequence"/>
</dbReference>
<dbReference type="GO" id="GO:0008240">
    <property type="term" value="F:tripeptidyl-peptidase activity"/>
    <property type="evidence" value="ECO:0007669"/>
    <property type="project" value="UniProtKB-EC"/>
</dbReference>
<dbReference type="PANTHER" id="PTHR14218:SF19">
    <property type="entry name" value="SERINE PROTEASE AORO, PUTATIVE (AFU_ORTHOLOGUE AFUA_6G10250)-RELATED"/>
    <property type="match status" value="1"/>
</dbReference>
<dbReference type="InterPro" id="IPR036869">
    <property type="entry name" value="J_dom_sf"/>
</dbReference>
<gene>
    <name evidence="20" type="ORF">ONZ51_g9066</name>
</gene>
<keyword evidence="5" id="KW-0964">Secreted</keyword>
<dbReference type="FunFam" id="3.40.50.200:FF:000015">
    <property type="entry name" value="Tripeptidyl peptidase A"/>
    <property type="match status" value="1"/>
</dbReference>
<keyword evidence="9 15" id="KW-0378">Hydrolase</keyword>
<accession>A0AAD7X5Z5</accession>
<name>A0AAD7X5Z5_9APHY</name>
<feature type="active site" description="Charge relay system" evidence="15">
    <location>
        <position position="307"/>
    </location>
</feature>
<dbReference type="SUPFAM" id="SSF54897">
    <property type="entry name" value="Protease propeptides/inhibitors"/>
    <property type="match status" value="1"/>
</dbReference>
<dbReference type="GO" id="GO:0005576">
    <property type="term" value="C:extracellular region"/>
    <property type="evidence" value="ECO:0007669"/>
    <property type="project" value="UniProtKB-SubCell"/>
</dbReference>
<sequence length="973" mass="105286">MFLPSRLLLALVLGLTSVGTFASPLVPRVPHESRSNLPRGWAPVRRAESDLVLPLRIALAQANLESLESFLLDVSDPSSPNYGDHWTPAKVATMFRPSAESVDTVRGWLIQSGIDADRVELASGAGWLVANVTVAEAEELLGTEYFVYEHADSGHVQVRCDKAYHLPEHVSKHVDLITPTIHFDKQVRSVEGRSAKSKIGRLGSGFSPKTKGSVKTIYNGLDKCDVQITPDCLRALYTFYYDPVATDNNSIGVAENTPQVYSPSDLDIFFNNFSVSQVGQRPNLISIDGGTIDVPPGIGFNVESNLDLQYAMALVGKKQPVTLYQVGDYIEGASFNTFLDAIDGSYCTYEGGDDPTYDPSYPDSADGGYKGSLECGTVTPANVISISYSYDEWELSPAYMQRQCNEYAKLGLMGITVLVSSGDFGVSGNGGVCLGSTGSPVTNGTSFAPSFPGGCPYITTVGATQINPGAKVTDPESACMQEIYSGGGFSNVFAMPSWQRGAVESYLSEYSPGYPAGTYNTSGSRAYPDLSVNGANYVVAVQGSFQLVYGTSASTPVTASMISAVNDARLAVGKKPVGFINPTIYSAAFQHAFNDITSGSNPGCGTNGFTAEVGWDPVSGVGTPNFAPSSYFHLPIDEDEELPAEDHPPYTKHLPWISPDTTDSDDSDASSSSPSGSSTPTQTQRPLPPHSPPPPKRSKAVINEILAQNDCYAVLGISRAARIDKSSLRRAYLARSKACHPDKFPDNPEATRAFQKVSVAYDILSKPSSKRSYDSRSQHAPFDFFASRSFPQAEETFRSVVIGVFNDLLDGDLEMVRTLLCAVNNMNPSLQLGEDGINSVLMTLQAIRTRALTCRTCILALHHELTRLLEVQRTFSQLSYFDLRRRSHLTIRLARLTIGLPIALEDALRRERQDEYGEDLKQDRAGVGVGKGTEDGANDAVSDAATLLLNRRVYGLLRTVVSVLERMERLVEK</sequence>
<evidence type="ECO:0000256" key="5">
    <source>
        <dbReference type="ARBA" id="ARBA00022525"/>
    </source>
</evidence>
<comment type="catalytic activity">
    <reaction evidence="1">
        <text>Release of an N-terminal tripeptide from a polypeptide.</text>
        <dbReference type="EC" id="3.4.14.10"/>
    </reaction>
</comment>
<evidence type="ECO:0000313" key="21">
    <source>
        <dbReference type="Proteomes" id="UP001215151"/>
    </source>
</evidence>
<keyword evidence="13" id="KW-0865">Zymogen</keyword>
<dbReference type="PROSITE" id="PS50076">
    <property type="entry name" value="DNAJ_2"/>
    <property type="match status" value="1"/>
</dbReference>
<dbReference type="SUPFAM" id="SSF52743">
    <property type="entry name" value="Subtilisin-like"/>
    <property type="match status" value="1"/>
</dbReference>
<proteinExistence type="predicted"/>
<evidence type="ECO:0000313" key="20">
    <source>
        <dbReference type="EMBL" id="KAJ8469340.1"/>
    </source>
</evidence>
<evidence type="ECO:0000256" key="16">
    <source>
        <dbReference type="SAM" id="MobiDB-lite"/>
    </source>
</evidence>
<dbReference type="Gene3D" id="3.40.50.200">
    <property type="entry name" value="Peptidase S8/S53 domain"/>
    <property type="match status" value="1"/>
</dbReference>
<feature type="binding site" evidence="15">
    <location>
        <position position="596"/>
    </location>
    <ligand>
        <name>Ca(2+)</name>
        <dbReference type="ChEBI" id="CHEBI:29108"/>
    </ligand>
</feature>
<dbReference type="InterPro" id="IPR030400">
    <property type="entry name" value="Sedolisin_dom"/>
</dbReference>
<evidence type="ECO:0000256" key="14">
    <source>
        <dbReference type="ARBA" id="ARBA00023180"/>
    </source>
</evidence>
<evidence type="ECO:0000256" key="3">
    <source>
        <dbReference type="ARBA" id="ARBA00004239"/>
    </source>
</evidence>
<dbReference type="Pfam" id="PF09286">
    <property type="entry name" value="Pro-kuma_activ"/>
    <property type="match status" value="1"/>
</dbReference>
<feature type="compositionally biased region" description="Pro residues" evidence="16">
    <location>
        <begin position="686"/>
        <end position="695"/>
    </location>
</feature>
<evidence type="ECO:0000256" key="15">
    <source>
        <dbReference type="PROSITE-ProRule" id="PRU01032"/>
    </source>
</evidence>
<keyword evidence="14" id="KW-0325">Glycoprotein</keyword>
<evidence type="ECO:0000256" key="12">
    <source>
        <dbReference type="ARBA" id="ARBA00023026"/>
    </source>
</evidence>
<dbReference type="AlphaFoldDB" id="A0AAD7X5Z5"/>
<dbReference type="SMART" id="SM00944">
    <property type="entry name" value="Pro-kuma_activ"/>
    <property type="match status" value="1"/>
</dbReference>
<dbReference type="PANTHER" id="PTHR14218">
    <property type="entry name" value="PROTEASE S8 TRIPEPTIDYL PEPTIDASE I CLN2"/>
    <property type="match status" value="1"/>
</dbReference>
<feature type="signal peptide" evidence="17">
    <location>
        <begin position="1"/>
        <end position="22"/>
    </location>
</feature>
<feature type="chain" id="PRO_5041954011" description="tripeptidyl-peptidase II" evidence="17">
    <location>
        <begin position="23"/>
        <end position="973"/>
    </location>
</feature>
<keyword evidence="21" id="KW-1185">Reference proteome</keyword>
<keyword evidence="6 15" id="KW-0645">Protease</keyword>
<comment type="function">
    <text evidence="2">Secreted tripeptidyl-peptidase which degrades proteins at acidic pHs and is involved in virulence.</text>
</comment>
<feature type="compositionally biased region" description="Low complexity" evidence="16">
    <location>
        <begin position="669"/>
        <end position="683"/>
    </location>
</feature>
<feature type="active site" description="Charge relay system" evidence="15">
    <location>
        <position position="303"/>
    </location>
</feature>
<dbReference type="SMART" id="SM00271">
    <property type="entry name" value="DnaJ"/>
    <property type="match status" value="1"/>
</dbReference>
<dbReference type="CDD" id="cd06257">
    <property type="entry name" value="DnaJ"/>
    <property type="match status" value="1"/>
</dbReference>
<evidence type="ECO:0000256" key="2">
    <source>
        <dbReference type="ARBA" id="ARBA00002451"/>
    </source>
</evidence>
<evidence type="ECO:0000256" key="4">
    <source>
        <dbReference type="ARBA" id="ARBA00012462"/>
    </source>
</evidence>
<dbReference type="EC" id="3.4.14.10" evidence="4"/>
<keyword evidence="8 17" id="KW-0732">Signal</keyword>